<evidence type="ECO:0000256" key="1">
    <source>
        <dbReference type="PIRSR" id="PIRSR637460-1"/>
    </source>
</evidence>
<evidence type="ECO:0000313" key="6">
    <source>
        <dbReference type="Proteomes" id="UP000466894"/>
    </source>
</evidence>
<dbReference type="OrthoDB" id="5503950at2"/>
<feature type="active site" evidence="1">
    <location>
        <position position="270"/>
    </location>
</feature>
<dbReference type="AlphaFoldDB" id="A0A7I7PC85"/>
<dbReference type="KEGG" id="mnv:MNVI_15360"/>
<evidence type="ECO:0000259" key="4">
    <source>
        <dbReference type="Pfam" id="PF13472"/>
    </source>
</evidence>
<feature type="disulfide bond" evidence="2">
    <location>
        <begin position="60"/>
        <end position="85"/>
    </location>
</feature>
<dbReference type="Proteomes" id="UP000466894">
    <property type="component" value="Chromosome"/>
</dbReference>
<feature type="active site" description="Nucleophile" evidence="1">
    <location>
        <position position="44"/>
    </location>
</feature>
<dbReference type="RefSeq" id="WP_083088702.1">
    <property type="nucleotide sequence ID" value="NZ_AP022583.1"/>
</dbReference>
<feature type="region of interest" description="Disordered" evidence="3">
    <location>
        <begin position="47"/>
        <end position="67"/>
    </location>
</feature>
<dbReference type="GO" id="GO:0019433">
    <property type="term" value="P:triglyceride catabolic process"/>
    <property type="evidence" value="ECO:0007669"/>
    <property type="project" value="TreeGrafter"/>
</dbReference>
<accession>A0A7I7PC85</accession>
<dbReference type="SUPFAM" id="SSF52266">
    <property type="entry name" value="SGNH hydrolase"/>
    <property type="match status" value="1"/>
</dbReference>
<organism evidence="5 6">
    <name type="scientific">Mycobacterium noviomagense</name>
    <dbReference type="NCBI Taxonomy" id="459858"/>
    <lineage>
        <taxon>Bacteria</taxon>
        <taxon>Bacillati</taxon>
        <taxon>Actinomycetota</taxon>
        <taxon>Actinomycetes</taxon>
        <taxon>Mycobacteriales</taxon>
        <taxon>Mycobacteriaceae</taxon>
        <taxon>Mycobacterium</taxon>
    </lineage>
</organism>
<evidence type="ECO:0000256" key="3">
    <source>
        <dbReference type="SAM" id="MobiDB-lite"/>
    </source>
</evidence>
<dbReference type="GO" id="GO:0004806">
    <property type="term" value="F:triacylglycerol lipase activity"/>
    <property type="evidence" value="ECO:0007669"/>
    <property type="project" value="TreeGrafter"/>
</dbReference>
<dbReference type="PANTHER" id="PTHR37981">
    <property type="entry name" value="LIPASE 2"/>
    <property type="match status" value="1"/>
</dbReference>
<evidence type="ECO:0000313" key="5">
    <source>
        <dbReference type="EMBL" id="BBY06218.1"/>
    </source>
</evidence>
<dbReference type="PROSITE" id="PS51257">
    <property type="entry name" value="PROKAR_LIPOPROTEIN"/>
    <property type="match status" value="1"/>
</dbReference>
<dbReference type="InterPro" id="IPR036514">
    <property type="entry name" value="SGNH_hydro_sf"/>
</dbReference>
<protein>
    <submittedName>
        <fullName evidence="5">Lipase</fullName>
    </submittedName>
</protein>
<keyword evidence="2" id="KW-1015">Disulfide bond</keyword>
<feature type="disulfide bond" evidence="2">
    <location>
        <begin position="137"/>
        <end position="147"/>
    </location>
</feature>
<gene>
    <name evidence="5" type="ORF">MNVI_15360</name>
</gene>
<dbReference type="CDD" id="cd01823">
    <property type="entry name" value="SEST_like"/>
    <property type="match status" value="1"/>
</dbReference>
<sequence length="288" mass="30134">MCEGSLRVRFPALVGALAVACTGHSATKTSPPPKPVDYVAMGDSAAAAPKVPDPAPPPGCQKSTNDYPSVLTRRITPARFTDVTCSGAATEDITGQEQLTSSGPVPPQIDAVTSETTLVTITIGGNDVGLASEASQCRATSINAPPCADKFVTGGVDRISAAITAHVPVWAAMIDDVRAKAAGARIILVGYLTYIRPGGCFPDEPVTPKDADYFQSKLNELDDRQKQLAVDKHIDFFDTRPLSVGHDMCAPPDQRYVEGFIAVHPAAPLHPNAMGAAAVGNALADYLR</sequence>
<dbReference type="Pfam" id="PF13472">
    <property type="entry name" value="Lipase_GDSL_2"/>
    <property type="match status" value="1"/>
</dbReference>
<name>A0A7I7PC85_9MYCO</name>
<dbReference type="PANTHER" id="PTHR37981:SF1">
    <property type="entry name" value="SGNH HYDROLASE-TYPE ESTERASE DOMAIN-CONTAINING PROTEIN"/>
    <property type="match status" value="1"/>
</dbReference>
<dbReference type="Gene3D" id="3.40.50.1110">
    <property type="entry name" value="SGNH hydrolase"/>
    <property type="match status" value="1"/>
</dbReference>
<evidence type="ECO:0000256" key="2">
    <source>
        <dbReference type="PIRSR" id="PIRSR637460-2"/>
    </source>
</evidence>
<feature type="domain" description="SGNH hydrolase-type esterase" evidence="4">
    <location>
        <begin position="40"/>
        <end position="277"/>
    </location>
</feature>
<dbReference type="EMBL" id="AP022583">
    <property type="protein sequence ID" value="BBY06218.1"/>
    <property type="molecule type" value="Genomic_DNA"/>
</dbReference>
<proteinExistence type="predicted"/>
<reference evidence="5 6" key="1">
    <citation type="journal article" date="2019" name="Emerg. Microbes Infect.">
        <title>Comprehensive subspecies identification of 175 nontuberculous mycobacteria species based on 7547 genomic profiles.</title>
        <authorList>
            <person name="Matsumoto Y."/>
            <person name="Kinjo T."/>
            <person name="Motooka D."/>
            <person name="Nabeya D."/>
            <person name="Jung N."/>
            <person name="Uechi K."/>
            <person name="Horii T."/>
            <person name="Iida T."/>
            <person name="Fujita J."/>
            <person name="Nakamura S."/>
        </authorList>
    </citation>
    <scope>NUCLEOTIDE SEQUENCE [LARGE SCALE GENOMIC DNA]</scope>
    <source>
        <strain evidence="5 6">JCM 16367</strain>
    </source>
</reference>
<dbReference type="InterPro" id="IPR013830">
    <property type="entry name" value="SGNH_hydro"/>
</dbReference>
<feature type="disulfide bond" evidence="2">
    <location>
        <begin position="200"/>
        <end position="249"/>
    </location>
</feature>
<dbReference type="InterPro" id="IPR037460">
    <property type="entry name" value="SEST-like"/>
</dbReference>